<dbReference type="InterPro" id="IPR029063">
    <property type="entry name" value="SAM-dependent_MTases_sf"/>
</dbReference>
<dbReference type="KEGG" id="mph:MLP_25820"/>
<dbReference type="Gene3D" id="3.40.50.150">
    <property type="entry name" value="Vaccinia Virus protein VP39"/>
    <property type="match status" value="1"/>
</dbReference>
<dbReference type="Pfam" id="PF13578">
    <property type="entry name" value="Methyltransf_24"/>
    <property type="match status" value="1"/>
</dbReference>
<sequence>MYYIELLAEAHRRLSPATYLEIGVRDGRSLALARTRSVAIDPDFAIKAELNCDVTLFRTTSDEYFARPDPLAPTDGRPFELAFIDGLHLFEYVLRDFINAERHASPRGVIFFDDILPRTVDEAARRKHTLAWTGDVYPIVEVLTRYRPDLTVLPIDVRPTGLLLVTGLDPTSTTLLEHYDEIVAEYVHPDPQPVPDQLLDRLATVDPDRVLASSLWEILAGASPEDGPAEVRSRLAAALGSELGAAWGLRPAAAAATAGG</sequence>
<name>F5XGW4_MICPN</name>
<dbReference type="AlphaFoldDB" id="F5XGW4"/>
<dbReference type="Proteomes" id="UP000007947">
    <property type="component" value="Chromosome"/>
</dbReference>
<organism evidence="1 2">
    <name type="scientific">Microlunatus phosphovorus (strain ATCC 700054 / DSM 10555 / JCM 9379 / NBRC 101784 / NCIMB 13414 / VKM Ac-1990 / NM-1)</name>
    <dbReference type="NCBI Taxonomy" id="1032480"/>
    <lineage>
        <taxon>Bacteria</taxon>
        <taxon>Bacillati</taxon>
        <taxon>Actinomycetota</taxon>
        <taxon>Actinomycetes</taxon>
        <taxon>Propionibacteriales</taxon>
        <taxon>Propionibacteriaceae</taxon>
        <taxon>Microlunatus</taxon>
    </lineage>
</organism>
<evidence type="ECO:0008006" key="3">
    <source>
        <dbReference type="Google" id="ProtNLM"/>
    </source>
</evidence>
<dbReference type="STRING" id="1032480.MLP_25820"/>
<keyword evidence="2" id="KW-1185">Reference proteome</keyword>
<evidence type="ECO:0000313" key="2">
    <source>
        <dbReference type="Proteomes" id="UP000007947"/>
    </source>
</evidence>
<reference evidence="1 2" key="1">
    <citation type="submission" date="2011-05" db="EMBL/GenBank/DDBJ databases">
        <title>Whole genome sequence of Microlunatus phosphovorus NM-1.</title>
        <authorList>
            <person name="Hosoyama A."/>
            <person name="Sasaki K."/>
            <person name="Harada T."/>
            <person name="Igarashi R."/>
            <person name="Kawakoshi A."/>
            <person name="Sasagawa M."/>
            <person name="Fukada J."/>
            <person name="Nakamura S."/>
            <person name="Katano Y."/>
            <person name="Hanada S."/>
            <person name="Kamagata Y."/>
            <person name="Nakamura N."/>
            <person name="Yamazaki S."/>
            <person name="Fujita N."/>
        </authorList>
    </citation>
    <scope>NUCLEOTIDE SEQUENCE [LARGE SCALE GENOMIC DNA]</scope>
    <source>
        <strain evidence="2">ATCC 700054 / DSM 10555 / JCM 9379 / NBRC 101784 / NCIMB 13414 / VKM Ac-1990 / NM-1</strain>
    </source>
</reference>
<accession>F5XGW4</accession>
<dbReference type="eggNOG" id="COG2226">
    <property type="taxonomic scope" value="Bacteria"/>
</dbReference>
<dbReference type="HOGENOM" id="CLU_084471_0_0_11"/>
<dbReference type="SUPFAM" id="SSF53335">
    <property type="entry name" value="S-adenosyl-L-methionine-dependent methyltransferases"/>
    <property type="match status" value="1"/>
</dbReference>
<dbReference type="OrthoDB" id="799111at2"/>
<protein>
    <recommendedName>
        <fullName evidence="3">Methyltransferase type 11 domain-containing protein</fullName>
    </recommendedName>
</protein>
<dbReference type="RefSeq" id="WP_013863465.1">
    <property type="nucleotide sequence ID" value="NC_015635.1"/>
</dbReference>
<dbReference type="EMBL" id="AP012204">
    <property type="protein sequence ID" value="BAK35596.1"/>
    <property type="molecule type" value="Genomic_DNA"/>
</dbReference>
<gene>
    <name evidence="1" type="ordered locus">MLP_25820</name>
</gene>
<evidence type="ECO:0000313" key="1">
    <source>
        <dbReference type="EMBL" id="BAK35596.1"/>
    </source>
</evidence>
<proteinExistence type="predicted"/>